<proteinExistence type="predicted"/>
<dbReference type="Proteomes" id="UP000190888">
    <property type="component" value="Unassembled WGS sequence"/>
</dbReference>
<gene>
    <name evidence="1" type="ORF">SAMN04488132_10799</name>
</gene>
<dbReference type="OrthoDB" id="668061at2"/>
<dbReference type="AlphaFoldDB" id="A0A1T4Q264"/>
<organism evidence="1 2">
    <name type="scientific">Sediminibacterium ginsengisoli</name>
    <dbReference type="NCBI Taxonomy" id="413434"/>
    <lineage>
        <taxon>Bacteria</taxon>
        <taxon>Pseudomonadati</taxon>
        <taxon>Bacteroidota</taxon>
        <taxon>Chitinophagia</taxon>
        <taxon>Chitinophagales</taxon>
        <taxon>Chitinophagaceae</taxon>
        <taxon>Sediminibacterium</taxon>
    </lineage>
</organism>
<evidence type="ECO:0000313" key="1">
    <source>
        <dbReference type="EMBL" id="SJZ97774.1"/>
    </source>
</evidence>
<protein>
    <submittedName>
        <fullName evidence="1">Uncharacterized protein</fullName>
    </submittedName>
</protein>
<sequence>MITNLPEAVQQRLALPALEKVDPNRQDVSVETGQVVDSHAQAAVTAMLTGIFKLTRTAEGAALLINEPAQGDKVSVVFGDKADEVVQKVAATGTAGAERTRDLMNRIWDAVTAIIRENTEQPVTPESVVTMMSNERHNILVYLPATLQMGELLEDTTLDDRTNKMEGPVSGLMHKIENIFSGKE</sequence>
<evidence type="ECO:0000313" key="2">
    <source>
        <dbReference type="Proteomes" id="UP000190888"/>
    </source>
</evidence>
<dbReference type="STRING" id="413434.SAMN04488132_10799"/>
<keyword evidence="2" id="KW-1185">Reference proteome</keyword>
<name>A0A1T4Q264_9BACT</name>
<accession>A0A1T4Q264</accession>
<dbReference type="EMBL" id="FUWH01000007">
    <property type="protein sequence ID" value="SJZ97774.1"/>
    <property type="molecule type" value="Genomic_DNA"/>
</dbReference>
<reference evidence="1 2" key="1">
    <citation type="submission" date="2017-02" db="EMBL/GenBank/DDBJ databases">
        <authorList>
            <person name="Peterson S.W."/>
        </authorList>
    </citation>
    <scope>NUCLEOTIDE SEQUENCE [LARGE SCALE GENOMIC DNA]</scope>
    <source>
        <strain evidence="1 2">DSM 22335</strain>
    </source>
</reference>
<dbReference type="RefSeq" id="WP_078831874.1">
    <property type="nucleotide sequence ID" value="NZ_FUWH01000007.1"/>
</dbReference>